<accession>A0ABW5HBE5</accession>
<feature type="domain" description="Transcription regulator HTH AraC- type ligand binding" evidence="1">
    <location>
        <begin position="40"/>
        <end position="196"/>
    </location>
</feature>
<dbReference type="Proteomes" id="UP001597483">
    <property type="component" value="Unassembled WGS sequence"/>
</dbReference>
<evidence type="ECO:0000313" key="3">
    <source>
        <dbReference type="Proteomes" id="UP001597483"/>
    </source>
</evidence>
<comment type="caution">
    <text evidence="2">The sequence shown here is derived from an EMBL/GenBank/DDBJ whole genome shotgun (WGS) entry which is preliminary data.</text>
</comment>
<proteinExistence type="predicted"/>
<protein>
    <recommendedName>
        <fullName evidence="1">Transcription regulator HTH AraC- type ligand binding domain-containing protein</fullName>
    </recommendedName>
</protein>
<name>A0ABW5HBE5_9PSEU</name>
<evidence type="ECO:0000259" key="1">
    <source>
        <dbReference type="Pfam" id="PF14525"/>
    </source>
</evidence>
<gene>
    <name evidence="2" type="ORF">ACFSVL_22980</name>
</gene>
<reference evidence="3" key="1">
    <citation type="journal article" date="2019" name="Int. J. Syst. Evol. Microbiol.">
        <title>The Global Catalogue of Microorganisms (GCM) 10K type strain sequencing project: providing services to taxonomists for standard genome sequencing and annotation.</title>
        <authorList>
            <consortium name="The Broad Institute Genomics Platform"/>
            <consortium name="The Broad Institute Genome Sequencing Center for Infectious Disease"/>
            <person name="Wu L."/>
            <person name="Ma J."/>
        </authorList>
    </citation>
    <scope>NUCLEOTIDE SEQUENCE [LARGE SCALE GENOMIC DNA]</scope>
    <source>
        <strain evidence="3">CGMCC 4.7641</strain>
    </source>
</reference>
<dbReference type="RefSeq" id="WP_378307366.1">
    <property type="nucleotide sequence ID" value="NZ_JBHUKS010000016.1"/>
</dbReference>
<evidence type="ECO:0000313" key="2">
    <source>
        <dbReference type="EMBL" id="MFD2470270.1"/>
    </source>
</evidence>
<organism evidence="2 3">
    <name type="scientific">Amycolatopsis silviterrae</name>
    <dbReference type="NCBI Taxonomy" id="1656914"/>
    <lineage>
        <taxon>Bacteria</taxon>
        <taxon>Bacillati</taxon>
        <taxon>Actinomycetota</taxon>
        <taxon>Actinomycetes</taxon>
        <taxon>Pseudonocardiales</taxon>
        <taxon>Pseudonocardiaceae</taxon>
        <taxon>Amycolatopsis</taxon>
    </lineage>
</organism>
<dbReference type="Pfam" id="PF14525">
    <property type="entry name" value="AraC_binding_2"/>
    <property type="match status" value="1"/>
</dbReference>
<dbReference type="EMBL" id="JBHUKS010000016">
    <property type="protein sequence ID" value="MFD2470270.1"/>
    <property type="molecule type" value="Genomic_DNA"/>
</dbReference>
<dbReference type="InterPro" id="IPR035418">
    <property type="entry name" value="AraC-bd_2"/>
</dbReference>
<sequence>MSPTSSTKSTGEPSPWSVPFDIAEPTGRLQRITDVEEAVDAITRTYQPGRLEIADSSRPLGMEIWSSALPGLRLNYLSYGTDVAITAPPMERYVLCVPIAGQLRIGSASTQVEASAQQFGAAISPGRPVFENWSADCRVLTARFAPDLLEELLSAMLDEPLTGPIQFDLGMNLSDPSVRPVLRALTLVRNELNDPDGITSD</sequence>
<keyword evidence="3" id="KW-1185">Reference proteome</keyword>